<dbReference type="Pfam" id="PF05238">
    <property type="entry name" value="CENP-N"/>
    <property type="match status" value="1"/>
</dbReference>
<dbReference type="InterPro" id="IPR007902">
    <property type="entry name" value="Chl4/mis15/CENP-N"/>
</dbReference>
<evidence type="ECO:0000313" key="2">
    <source>
        <dbReference type="Proteomes" id="UP000006310"/>
    </source>
</evidence>
<keyword evidence="2" id="KW-1185">Reference proteome</keyword>
<dbReference type="OMA" id="HPASLRW"/>
<dbReference type="Proteomes" id="UP000006310">
    <property type="component" value="Chromosome 1"/>
</dbReference>
<dbReference type="EMBL" id="HE978314">
    <property type="protein sequence ID" value="CCK68081.1"/>
    <property type="molecule type" value="Genomic_DNA"/>
</dbReference>
<dbReference type="AlphaFoldDB" id="J7S3N5"/>
<dbReference type="GeneID" id="34523716"/>
<evidence type="ECO:0000313" key="1">
    <source>
        <dbReference type="EMBL" id="CCK68081.1"/>
    </source>
</evidence>
<proteinExistence type="predicted"/>
<dbReference type="OrthoDB" id="6585699at2759"/>
<accession>J7S3N5</accession>
<reference evidence="2" key="2">
    <citation type="submission" date="2012-08" db="EMBL/GenBank/DDBJ databases">
        <title>Genome sequence of Kazachstania naganishii.</title>
        <authorList>
            <person name="Gordon J.L."/>
            <person name="Armisen D."/>
            <person name="Proux-Wera E."/>
            <person name="OhEigeartaigh S.S."/>
            <person name="Byrne K.P."/>
            <person name="Wolfe K.H."/>
        </authorList>
    </citation>
    <scope>NUCLEOTIDE SEQUENCE [LARGE SCALE GENOMIC DNA]</scope>
    <source>
        <strain evidence="2">ATCC MYA-139 / BCRC 22969 / CBS 8797 / CCRC 22969 / KCTC 17520 / NBRC 10181 / NCYC 3082</strain>
    </source>
</reference>
<reference evidence="1 2" key="1">
    <citation type="journal article" date="2011" name="Proc. Natl. Acad. Sci. U.S.A.">
        <title>Evolutionary erosion of yeast sex chromosomes by mating-type switching accidents.</title>
        <authorList>
            <person name="Gordon J.L."/>
            <person name="Armisen D."/>
            <person name="Proux-Wera E."/>
            <person name="Oheigeartaigh S.S."/>
            <person name="Byrne K.P."/>
            <person name="Wolfe K.H."/>
        </authorList>
    </citation>
    <scope>NUCLEOTIDE SEQUENCE [LARGE SCALE GENOMIC DNA]</scope>
    <source>
        <strain evidence="2">ATCC MYA-139 / BCRC 22969 / CBS 8797 / CCRC 22969 / KCTC 17520 / NBRC 10181 / NCYC 3082</strain>
    </source>
</reference>
<dbReference type="Gene3D" id="3.10.20.720">
    <property type="match status" value="1"/>
</dbReference>
<dbReference type="KEGG" id="kng:KNAG_0A04020"/>
<dbReference type="GO" id="GO:0034080">
    <property type="term" value="P:CENP-A containing chromatin assembly"/>
    <property type="evidence" value="ECO:0007669"/>
    <property type="project" value="InterPro"/>
</dbReference>
<dbReference type="eggNOG" id="ENOG502QVRZ">
    <property type="taxonomic scope" value="Eukaryota"/>
</dbReference>
<sequence>MELDDAYVPYMGKNYELTQMRRLPLATLVRLARKWCRKFGFARRRLSAEHLEDDLHEFVMMKYNRKVVTQRLLAKYWPDGLNVYQLSQLDSCIVQQHSFHYRWHSKTIYKSKHERTHPHVDRDAFVNVLYETLTKHHYTHIYQFRHNNLPLMCYRVQLFDRPVASSGENQHSDKLVAIQTYYVAFMEDSEVPIIIHTAETGVYATLIQQAVKRALSTRTVIHLHDNELEPVRSIEKMFLVCGATRFSEAMGRWVPYAKGETDVSPLGNTGVHRSIVGQMVDPTDIQSKSMLKFKGSTSCHQGRHVYESLVPVERATFVFQDEVTREAQSSPGEVTVKFKFKGTDIFAGLHKLCDKRLVDIDKVPGWLAGENGNHSGTVDAHGNFIKKVSKKNLL</sequence>
<dbReference type="HOGENOM" id="CLU_031572_0_0_1"/>
<name>J7S3N5_HUIN7</name>
<gene>
    <name evidence="1" type="primary">KNAG0A04020</name>
    <name evidence="1" type="ordered locus">KNAG_0A04020</name>
</gene>
<dbReference type="STRING" id="1071383.J7S3N5"/>
<protein>
    <submittedName>
        <fullName evidence="1">Uncharacterized protein</fullName>
    </submittedName>
</protein>
<dbReference type="GO" id="GO:0007059">
    <property type="term" value="P:chromosome segregation"/>
    <property type="evidence" value="ECO:0007669"/>
    <property type="project" value="InterPro"/>
</dbReference>
<dbReference type="RefSeq" id="XP_022462327.1">
    <property type="nucleotide sequence ID" value="XM_022608341.1"/>
</dbReference>
<organism evidence="1 2">
    <name type="scientific">Huiozyma naganishii (strain ATCC MYA-139 / BCRC 22969 / CBS 8797 / KCTC 17520 / NBRC 10181 / NCYC 3082 / Yp74L-3)</name>
    <name type="common">Yeast</name>
    <name type="synonym">Kazachstania naganishii</name>
    <dbReference type="NCBI Taxonomy" id="1071383"/>
    <lineage>
        <taxon>Eukaryota</taxon>
        <taxon>Fungi</taxon>
        <taxon>Dikarya</taxon>
        <taxon>Ascomycota</taxon>
        <taxon>Saccharomycotina</taxon>
        <taxon>Saccharomycetes</taxon>
        <taxon>Saccharomycetales</taxon>
        <taxon>Saccharomycetaceae</taxon>
        <taxon>Huiozyma</taxon>
    </lineage>
</organism>